<dbReference type="EMBL" id="LXTC01000004">
    <property type="protein sequence ID" value="OBA20186.1"/>
    <property type="molecule type" value="Genomic_DNA"/>
</dbReference>
<evidence type="ECO:0000256" key="5">
    <source>
        <dbReference type="ARBA" id="ARBA00023163"/>
    </source>
</evidence>
<gene>
    <name evidence="9" type="ORF">METBIDRAFT_78643</name>
</gene>
<feature type="compositionally biased region" description="Basic and acidic residues" evidence="7">
    <location>
        <begin position="416"/>
        <end position="431"/>
    </location>
</feature>
<feature type="region of interest" description="Disordered" evidence="7">
    <location>
        <begin position="173"/>
        <end position="220"/>
    </location>
</feature>
<name>A0A1A0H840_9ASCO</name>
<evidence type="ECO:0000256" key="7">
    <source>
        <dbReference type="SAM" id="MobiDB-lite"/>
    </source>
</evidence>
<dbReference type="GO" id="GO:0008270">
    <property type="term" value="F:zinc ion binding"/>
    <property type="evidence" value="ECO:0007669"/>
    <property type="project" value="InterPro"/>
</dbReference>
<keyword evidence="3" id="KW-0805">Transcription regulation</keyword>
<feature type="compositionally biased region" description="Basic and acidic residues" evidence="7">
    <location>
        <begin position="173"/>
        <end position="192"/>
    </location>
</feature>
<keyword evidence="10" id="KW-1185">Reference proteome</keyword>
<feature type="region of interest" description="Disordered" evidence="7">
    <location>
        <begin position="742"/>
        <end position="773"/>
    </location>
</feature>
<feature type="region of interest" description="Disordered" evidence="7">
    <location>
        <begin position="541"/>
        <end position="587"/>
    </location>
</feature>
<dbReference type="Pfam" id="PF00172">
    <property type="entry name" value="Zn_clus"/>
    <property type="match status" value="1"/>
</dbReference>
<sequence length="773" mass="86701">MAKGIRTKPCGNCKKSKVKCEYDNTLPCVRCVSNGLASSCHFVIRLPSLKFPLLDSSQTNKPYDGPEIPPKTTTRPLDSMYNSAGSLPNPGLLPNPIPGPFSTPLPSLVPNRNIVKHKPLPLHPKGVPKDSLQNEPDLDWRLSMESKLDSVDAKFNSILSVLEANQKALLEKQKGEDTHATKGPEPSNEHSTESIQAPEAASSSKRSHAHDKPESIRKRARYGPGDFRENVLSIEEAKTLFKFFDENIAQQLFGFEIKRFVVDVVWESSPILVCTICTIALMHYPGPELSGKQETLQTHLRELCTNVLFASRPRTEQEAFNTIVSLVLCSFWLSDSQMFTGLALQLAKEFNLNRPALGESRESSLDEQDRIKLWYLLFILDGQQSMTLNRQSLVSSEDYTLRNLRQLLMKSEPRKLEAKKKDLDSRHKGPEELPTPQDTHYGRLNDLRLVSQVEYNIALSESFKGNAWDLLAPTSFGIPSRSNLELDKWMVSWTVLLAPMKNGAVWLSKSTLIYYNFAKMHINSSVIRQLQEDRGGNGLLLPNWKNYKTPTQKNEIPSNTVDNEKLRGQPELEEANSSDEDDEDEDDFVSNSGLVTQDQALVSYNIAVSAAQTVLSLVLSDPDILNNLKYVPVHIHMMLYYASILLVSPSPLALEGDSENARYFHDVVEKLKTVRLLQNKVYLNFPTDRLFGDQLIQNLDNLFGERISSLMAELHTSPLGVSQKAELINEISMLQFTSMAQTPIPSPTGSSSRASSPRPERIYAWPGSHHGHP</sequence>
<dbReference type="OrthoDB" id="4060227at2759"/>
<feature type="compositionally biased region" description="Low complexity" evidence="7">
    <location>
        <begin position="747"/>
        <end position="757"/>
    </location>
</feature>
<protein>
    <recommendedName>
        <fullName evidence="8">Zn(2)-C6 fungal-type domain-containing protein</fullName>
    </recommendedName>
</protein>
<dbReference type="Proteomes" id="UP000092555">
    <property type="component" value="Unassembled WGS sequence"/>
</dbReference>
<dbReference type="GeneID" id="30031884"/>
<dbReference type="GO" id="GO:0005634">
    <property type="term" value="C:nucleus"/>
    <property type="evidence" value="ECO:0007669"/>
    <property type="project" value="UniProtKB-SubCell"/>
</dbReference>
<comment type="caution">
    <text evidence="9">The sequence shown here is derived from an EMBL/GenBank/DDBJ whole genome shotgun (WGS) entry which is preliminary data.</text>
</comment>
<feature type="region of interest" description="Disordered" evidence="7">
    <location>
        <begin position="116"/>
        <end position="135"/>
    </location>
</feature>
<evidence type="ECO:0000256" key="6">
    <source>
        <dbReference type="ARBA" id="ARBA00023242"/>
    </source>
</evidence>
<reference evidence="9 10" key="1">
    <citation type="submission" date="2016-05" db="EMBL/GenBank/DDBJ databases">
        <title>Comparative genomics of biotechnologically important yeasts.</title>
        <authorList>
            <consortium name="DOE Joint Genome Institute"/>
            <person name="Riley R."/>
            <person name="Haridas S."/>
            <person name="Wolfe K.H."/>
            <person name="Lopes M.R."/>
            <person name="Hittinger C.T."/>
            <person name="Goker M."/>
            <person name="Salamov A."/>
            <person name="Wisecaver J."/>
            <person name="Long T.M."/>
            <person name="Aerts A.L."/>
            <person name="Barry K."/>
            <person name="Choi C."/>
            <person name="Clum A."/>
            <person name="Coughlan A.Y."/>
            <person name="Deshpande S."/>
            <person name="Douglass A.P."/>
            <person name="Hanson S.J."/>
            <person name="Klenk H.-P."/>
            <person name="LaButti K."/>
            <person name="Lapidus A."/>
            <person name="Lindquist E."/>
            <person name="Lipzen A."/>
            <person name="Meier-kolthoff J.P."/>
            <person name="Ohm R.A."/>
            <person name="Otillar R.P."/>
            <person name="Pangilinan J."/>
            <person name="Peng Y."/>
            <person name="Rokas A."/>
            <person name="Rosa C.A."/>
            <person name="Scheuner C."/>
            <person name="Sibirny A.A."/>
            <person name="Slot J.C."/>
            <person name="Stielow J.B."/>
            <person name="Sun H."/>
            <person name="Kurtzman C.P."/>
            <person name="Blackwell M."/>
            <person name="Grigoriev I.V."/>
            <person name="Jeffries T.W."/>
        </authorList>
    </citation>
    <scope>NUCLEOTIDE SEQUENCE [LARGE SCALE GENOMIC DNA]</scope>
    <source>
        <strain evidence="9 10">NRRL YB-4993</strain>
    </source>
</reference>
<dbReference type="PANTHER" id="PTHR31845:SF17">
    <property type="entry name" value="ZN(II)2CYS6 TRANSCRIPTION FACTOR (EUROFUNG)"/>
    <property type="match status" value="1"/>
</dbReference>
<dbReference type="InterPro" id="IPR007219">
    <property type="entry name" value="XnlR_reg_dom"/>
</dbReference>
<evidence type="ECO:0000259" key="8">
    <source>
        <dbReference type="PROSITE" id="PS50048"/>
    </source>
</evidence>
<feature type="region of interest" description="Disordered" evidence="7">
    <location>
        <begin position="416"/>
        <end position="440"/>
    </location>
</feature>
<feature type="compositionally biased region" description="Acidic residues" evidence="7">
    <location>
        <begin position="571"/>
        <end position="587"/>
    </location>
</feature>
<dbReference type="SMART" id="SM00906">
    <property type="entry name" value="Fungal_trans"/>
    <property type="match status" value="1"/>
</dbReference>
<feature type="domain" description="Zn(2)-C6 fungal-type" evidence="8">
    <location>
        <begin position="9"/>
        <end position="42"/>
    </location>
</feature>
<accession>A0A1A0H840</accession>
<dbReference type="CDD" id="cd00067">
    <property type="entry name" value="GAL4"/>
    <property type="match status" value="1"/>
</dbReference>
<comment type="subcellular location">
    <subcellularLocation>
        <location evidence="1">Nucleus</location>
    </subcellularLocation>
</comment>
<dbReference type="GO" id="GO:0000981">
    <property type="term" value="F:DNA-binding transcription factor activity, RNA polymerase II-specific"/>
    <property type="evidence" value="ECO:0007669"/>
    <property type="project" value="InterPro"/>
</dbReference>
<dbReference type="PROSITE" id="PS50048">
    <property type="entry name" value="ZN2_CY6_FUNGAL_2"/>
    <property type="match status" value="1"/>
</dbReference>
<dbReference type="AlphaFoldDB" id="A0A1A0H840"/>
<dbReference type="SUPFAM" id="SSF57701">
    <property type="entry name" value="Zn2/Cys6 DNA-binding domain"/>
    <property type="match status" value="1"/>
</dbReference>
<organism evidence="9 10">
    <name type="scientific">Metschnikowia bicuspidata var. bicuspidata NRRL YB-4993</name>
    <dbReference type="NCBI Taxonomy" id="869754"/>
    <lineage>
        <taxon>Eukaryota</taxon>
        <taxon>Fungi</taxon>
        <taxon>Dikarya</taxon>
        <taxon>Ascomycota</taxon>
        <taxon>Saccharomycotina</taxon>
        <taxon>Pichiomycetes</taxon>
        <taxon>Metschnikowiaceae</taxon>
        <taxon>Metschnikowia</taxon>
    </lineage>
</organism>
<dbReference type="PROSITE" id="PS00463">
    <property type="entry name" value="ZN2_CY6_FUNGAL_1"/>
    <property type="match status" value="1"/>
</dbReference>
<dbReference type="InterPro" id="IPR036864">
    <property type="entry name" value="Zn2-C6_fun-type_DNA-bd_sf"/>
</dbReference>
<keyword evidence="4" id="KW-0238">DNA-binding</keyword>
<feature type="compositionally biased region" description="Polar residues" evidence="7">
    <location>
        <begin position="546"/>
        <end position="561"/>
    </location>
</feature>
<dbReference type="RefSeq" id="XP_018710708.1">
    <property type="nucleotide sequence ID" value="XM_018858908.1"/>
</dbReference>
<dbReference type="GO" id="GO:0000976">
    <property type="term" value="F:transcription cis-regulatory region binding"/>
    <property type="evidence" value="ECO:0007669"/>
    <property type="project" value="TreeGrafter"/>
</dbReference>
<dbReference type="CDD" id="cd12148">
    <property type="entry name" value="fungal_TF_MHR"/>
    <property type="match status" value="1"/>
</dbReference>
<dbReference type="InterPro" id="IPR001138">
    <property type="entry name" value="Zn2Cys6_DnaBD"/>
</dbReference>
<proteinExistence type="predicted"/>
<evidence type="ECO:0000256" key="4">
    <source>
        <dbReference type="ARBA" id="ARBA00023125"/>
    </source>
</evidence>
<evidence type="ECO:0000256" key="3">
    <source>
        <dbReference type="ARBA" id="ARBA00023015"/>
    </source>
</evidence>
<dbReference type="InterPro" id="IPR051089">
    <property type="entry name" value="prtT"/>
</dbReference>
<evidence type="ECO:0000256" key="2">
    <source>
        <dbReference type="ARBA" id="ARBA00022723"/>
    </source>
</evidence>
<keyword evidence="5" id="KW-0804">Transcription</keyword>
<keyword evidence="2" id="KW-0479">Metal-binding</keyword>
<evidence type="ECO:0000313" key="9">
    <source>
        <dbReference type="EMBL" id="OBA20186.1"/>
    </source>
</evidence>
<dbReference type="GO" id="GO:0006351">
    <property type="term" value="P:DNA-templated transcription"/>
    <property type="evidence" value="ECO:0007669"/>
    <property type="project" value="InterPro"/>
</dbReference>
<keyword evidence="6" id="KW-0539">Nucleus</keyword>
<evidence type="ECO:0000256" key="1">
    <source>
        <dbReference type="ARBA" id="ARBA00004123"/>
    </source>
</evidence>
<dbReference type="PANTHER" id="PTHR31845">
    <property type="entry name" value="FINGER DOMAIN PROTEIN, PUTATIVE-RELATED"/>
    <property type="match status" value="1"/>
</dbReference>
<dbReference type="STRING" id="869754.A0A1A0H840"/>
<evidence type="ECO:0000313" key="10">
    <source>
        <dbReference type="Proteomes" id="UP000092555"/>
    </source>
</evidence>